<sequence length="43" mass="4813">MQKLAVALVFMLLANLVLCFEGEDGRSLFTAHLSESNTEVERE</sequence>
<organism evidence="2 3">
    <name type="scientific">Larinioides sclopetarius</name>
    <dbReference type="NCBI Taxonomy" id="280406"/>
    <lineage>
        <taxon>Eukaryota</taxon>
        <taxon>Metazoa</taxon>
        <taxon>Ecdysozoa</taxon>
        <taxon>Arthropoda</taxon>
        <taxon>Chelicerata</taxon>
        <taxon>Arachnida</taxon>
        <taxon>Araneae</taxon>
        <taxon>Araneomorphae</taxon>
        <taxon>Entelegynae</taxon>
        <taxon>Araneoidea</taxon>
        <taxon>Araneidae</taxon>
        <taxon>Larinioides</taxon>
    </lineage>
</organism>
<gene>
    <name evidence="2" type="ORF">LARSCL_LOCUS12086</name>
</gene>
<accession>A0AAV2AEU1</accession>
<feature type="non-terminal residue" evidence="2">
    <location>
        <position position="43"/>
    </location>
</feature>
<dbReference type="EMBL" id="CAXIEN010000155">
    <property type="protein sequence ID" value="CAL1282457.1"/>
    <property type="molecule type" value="Genomic_DNA"/>
</dbReference>
<keyword evidence="1" id="KW-0732">Signal</keyword>
<name>A0AAV2AEU1_9ARAC</name>
<dbReference type="Proteomes" id="UP001497382">
    <property type="component" value="Unassembled WGS sequence"/>
</dbReference>
<reference evidence="2 3" key="1">
    <citation type="submission" date="2024-04" db="EMBL/GenBank/DDBJ databases">
        <authorList>
            <person name="Rising A."/>
            <person name="Reimegard J."/>
            <person name="Sonavane S."/>
            <person name="Akerstrom W."/>
            <person name="Nylinder S."/>
            <person name="Hedman E."/>
            <person name="Kallberg Y."/>
        </authorList>
    </citation>
    <scope>NUCLEOTIDE SEQUENCE [LARGE SCALE GENOMIC DNA]</scope>
</reference>
<comment type="caution">
    <text evidence="2">The sequence shown here is derived from an EMBL/GenBank/DDBJ whole genome shotgun (WGS) entry which is preliminary data.</text>
</comment>
<evidence type="ECO:0000256" key="1">
    <source>
        <dbReference type="SAM" id="SignalP"/>
    </source>
</evidence>
<keyword evidence="3" id="KW-1185">Reference proteome</keyword>
<dbReference type="AlphaFoldDB" id="A0AAV2AEU1"/>
<feature type="signal peptide" evidence="1">
    <location>
        <begin position="1"/>
        <end position="19"/>
    </location>
</feature>
<feature type="chain" id="PRO_5043561799" evidence="1">
    <location>
        <begin position="20"/>
        <end position="43"/>
    </location>
</feature>
<proteinExistence type="predicted"/>
<evidence type="ECO:0000313" key="3">
    <source>
        <dbReference type="Proteomes" id="UP001497382"/>
    </source>
</evidence>
<protein>
    <submittedName>
        <fullName evidence="2">Uncharacterized protein</fullName>
    </submittedName>
</protein>
<evidence type="ECO:0000313" key="2">
    <source>
        <dbReference type="EMBL" id="CAL1282457.1"/>
    </source>
</evidence>